<dbReference type="CDD" id="cd03301">
    <property type="entry name" value="ABC_MalK_N"/>
    <property type="match status" value="1"/>
</dbReference>
<dbReference type="InterPro" id="IPR015855">
    <property type="entry name" value="ABC_transpr_MalK-like"/>
</dbReference>
<dbReference type="InterPro" id="IPR012340">
    <property type="entry name" value="NA-bd_OB-fold"/>
</dbReference>
<dbReference type="EMBL" id="JBHSAO010000001">
    <property type="protein sequence ID" value="MFC4022299.1"/>
    <property type="molecule type" value="Genomic_DNA"/>
</dbReference>
<evidence type="ECO:0000313" key="6">
    <source>
        <dbReference type="Proteomes" id="UP001595772"/>
    </source>
</evidence>
<evidence type="ECO:0000259" key="4">
    <source>
        <dbReference type="PROSITE" id="PS50893"/>
    </source>
</evidence>
<dbReference type="PANTHER" id="PTHR43875:SF1">
    <property type="entry name" value="OSMOPROTECTIVE COMPOUNDS UPTAKE ATP-BINDING PROTEIN GGTA"/>
    <property type="match status" value="1"/>
</dbReference>
<dbReference type="Gene3D" id="3.40.50.300">
    <property type="entry name" value="P-loop containing nucleotide triphosphate hydrolases"/>
    <property type="match status" value="1"/>
</dbReference>
<evidence type="ECO:0000256" key="3">
    <source>
        <dbReference type="ARBA" id="ARBA00022840"/>
    </source>
</evidence>
<keyword evidence="2" id="KW-0547">Nucleotide-binding</keyword>
<protein>
    <submittedName>
        <fullName evidence="5">ABC transporter ATP-binding protein</fullName>
    </submittedName>
</protein>
<dbReference type="GO" id="GO:0005524">
    <property type="term" value="F:ATP binding"/>
    <property type="evidence" value="ECO:0007669"/>
    <property type="project" value="UniProtKB-KW"/>
</dbReference>
<gene>
    <name evidence="5" type="ORF">ACFOUV_00545</name>
</gene>
<proteinExistence type="predicted"/>
<dbReference type="InterPro" id="IPR027417">
    <property type="entry name" value="P-loop_NTPase"/>
</dbReference>
<dbReference type="InterPro" id="IPR047641">
    <property type="entry name" value="ABC_transpr_MalK/UgpC-like"/>
</dbReference>
<keyword evidence="1" id="KW-0813">Transport</keyword>
<accession>A0ABV8GUP2</accession>
<keyword evidence="3 5" id="KW-0067">ATP-binding</keyword>
<keyword evidence="6" id="KW-1185">Reference proteome</keyword>
<dbReference type="Gene3D" id="2.40.50.140">
    <property type="entry name" value="Nucleic acid-binding proteins"/>
    <property type="match status" value="1"/>
</dbReference>
<dbReference type="InterPro" id="IPR003593">
    <property type="entry name" value="AAA+_ATPase"/>
</dbReference>
<reference evidence="6" key="1">
    <citation type="journal article" date="2019" name="Int. J. Syst. Evol. Microbiol.">
        <title>The Global Catalogue of Microorganisms (GCM) 10K type strain sequencing project: providing services to taxonomists for standard genome sequencing and annotation.</title>
        <authorList>
            <consortium name="The Broad Institute Genomics Platform"/>
            <consortium name="The Broad Institute Genome Sequencing Center for Infectious Disease"/>
            <person name="Wu L."/>
            <person name="Ma J."/>
        </authorList>
    </citation>
    <scope>NUCLEOTIDE SEQUENCE [LARGE SCALE GENOMIC DNA]</scope>
    <source>
        <strain evidence="6">IBRC-M 10703</strain>
    </source>
</reference>
<dbReference type="InterPro" id="IPR003439">
    <property type="entry name" value="ABC_transporter-like_ATP-bd"/>
</dbReference>
<dbReference type="NCBIfam" id="NF008653">
    <property type="entry name" value="PRK11650.1"/>
    <property type="match status" value="1"/>
</dbReference>
<dbReference type="Gene3D" id="2.40.50.100">
    <property type="match status" value="1"/>
</dbReference>
<dbReference type="SUPFAM" id="SSF50331">
    <property type="entry name" value="MOP-like"/>
    <property type="match status" value="1"/>
</dbReference>
<evidence type="ECO:0000256" key="2">
    <source>
        <dbReference type="ARBA" id="ARBA00022741"/>
    </source>
</evidence>
<sequence>MAEILFEHVNKEYDENVVAVRDFNLTIKDKEFIVFVGPSGCGKSTTLQMIAGLDEITKGSIYIDGKRINDVSSKDRGIAMVFQNYALYPHFTVYENMAISLKLRKMKKDIIEQRVKHAATVLGLESYLERKPKALSGGQRQRVALGRAMVRDARVFLMDEPLSNLDAKLRVQMRSVITKLHKTLQTTTIYVTHDQTEAMTMATRIVIMKDGLIQQVDSPKEIYDNPENVFVGSFIGSPPMNFITCIIEDAKIKVGPASFPIPEEKRSILRKNNYSHKKIILGIRPENISLSGMHDVNMHIKVNLSELLGSEIVLHSEVDGQSVIVREDADYNINIGDIITAGFNFSDVHLFDVESSRRIR</sequence>
<name>A0ABV8GUP2_9BACI</name>
<dbReference type="PROSITE" id="PS50893">
    <property type="entry name" value="ABC_TRANSPORTER_2"/>
    <property type="match status" value="1"/>
</dbReference>
<dbReference type="PANTHER" id="PTHR43875">
    <property type="entry name" value="MALTODEXTRIN IMPORT ATP-BINDING PROTEIN MSMX"/>
    <property type="match status" value="1"/>
</dbReference>
<dbReference type="SUPFAM" id="SSF52540">
    <property type="entry name" value="P-loop containing nucleoside triphosphate hydrolases"/>
    <property type="match status" value="1"/>
</dbReference>
<dbReference type="PROSITE" id="PS00211">
    <property type="entry name" value="ABC_TRANSPORTER_1"/>
    <property type="match status" value="1"/>
</dbReference>
<feature type="domain" description="ABC transporter" evidence="4">
    <location>
        <begin position="4"/>
        <end position="235"/>
    </location>
</feature>
<evidence type="ECO:0000313" key="5">
    <source>
        <dbReference type="EMBL" id="MFC4022299.1"/>
    </source>
</evidence>
<dbReference type="RefSeq" id="WP_379494817.1">
    <property type="nucleotide sequence ID" value="NZ_JBHSAO010000001.1"/>
</dbReference>
<evidence type="ECO:0000256" key="1">
    <source>
        <dbReference type="ARBA" id="ARBA00022448"/>
    </source>
</evidence>
<dbReference type="InterPro" id="IPR017871">
    <property type="entry name" value="ABC_transporter-like_CS"/>
</dbReference>
<dbReference type="Proteomes" id="UP001595772">
    <property type="component" value="Unassembled WGS sequence"/>
</dbReference>
<dbReference type="Pfam" id="PF17912">
    <property type="entry name" value="OB_MalK"/>
    <property type="match status" value="1"/>
</dbReference>
<comment type="caution">
    <text evidence="5">The sequence shown here is derived from an EMBL/GenBank/DDBJ whole genome shotgun (WGS) entry which is preliminary data.</text>
</comment>
<organism evidence="5 6">
    <name type="scientific">Oceanobacillus longus</name>
    <dbReference type="NCBI Taxonomy" id="930120"/>
    <lineage>
        <taxon>Bacteria</taxon>
        <taxon>Bacillati</taxon>
        <taxon>Bacillota</taxon>
        <taxon>Bacilli</taxon>
        <taxon>Bacillales</taxon>
        <taxon>Bacillaceae</taxon>
        <taxon>Oceanobacillus</taxon>
    </lineage>
</organism>
<dbReference type="InterPro" id="IPR040582">
    <property type="entry name" value="OB_MalK-like"/>
</dbReference>
<dbReference type="InterPro" id="IPR008995">
    <property type="entry name" value="Mo/tungstate-bd_C_term_dom"/>
</dbReference>
<dbReference type="SMART" id="SM00382">
    <property type="entry name" value="AAA"/>
    <property type="match status" value="1"/>
</dbReference>
<dbReference type="Pfam" id="PF00005">
    <property type="entry name" value="ABC_tran"/>
    <property type="match status" value="1"/>
</dbReference>